<dbReference type="RefSeq" id="WP_106756616.1">
    <property type="nucleotide sequence ID" value="NZ_PXWF02000083.1"/>
</dbReference>
<protein>
    <submittedName>
        <fullName evidence="7">MipA/OmpV family protein</fullName>
    </submittedName>
</protein>
<dbReference type="AlphaFoldDB" id="A0A2U2I4F9"/>
<proteinExistence type="inferred from homology"/>
<keyword evidence="5" id="KW-0998">Cell outer membrane</keyword>
<keyword evidence="8" id="KW-1185">Reference proteome</keyword>
<dbReference type="EMBL" id="PXWF02000083">
    <property type="protein sequence ID" value="PWF54552.1"/>
    <property type="molecule type" value="Genomic_DNA"/>
</dbReference>
<evidence type="ECO:0000256" key="1">
    <source>
        <dbReference type="ARBA" id="ARBA00004442"/>
    </source>
</evidence>
<evidence type="ECO:0000256" key="5">
    <source>
        <dbReference type="ARBA" id="ARBA00023237"/>
    </source>
</evidence>
<reference evidence="7 8" key="1">
    <citation type="submission" date="2018-04" db="EMBL/GenBank/DDBJ databases">
        <title>Massilia violaceinigra sp. nov., a novel purple-pigmented bacterium isolated from Tianshan glacier, Xinjiang, China.</title>
        <authorList>
            <person name="Wang H."/>
        </authorList>
    </citation>
    <scope>NUCLEOTIDE SEQUENCE [LARGE SCALE GENOMIC DNA]</scope>
    <source>
        <strain evidence="7 8">B448-2</strain>
    </source>
</reference>
<comment type="caution">
    <text evidence="7">The sequence shown here is derived from an EMBL/GenBank/DDBJ whole genome shotgun (WGS) entry which is preliminary data.</text>
</comment>
<sequence>MKKLIALALAGASGALCAQTPTANPMPDGSRDMYLGLGALSEPVYEGSRDRRAASLPVLQFAWSNGVFVSGTSAGIHVSSDPTIEYGPLVAFARGRTDKGLTGTAGGVGPSAGLVKPGDFELANTQRMPMKGETRLTGMDELESRLQAGFFLNYYLGQRLRLTSSFLGGAGAKRNGAQLDLGIQHIATEIAPHHSLSLSAGLTLANRQYNAAYFGVTEHEAERSFNRVYLPQGGLKDVYLGARWNWTFNAEWLLTSGFKLTRLQGDARNSPLVERPNNATVSTALAYRF</sequence>
<dbReference type="PANTHER" id="PTHR38776:SF1">
    <property type="entry name" value="MLTA-INTERACTING PROTEIN-RELATED"/>
    <property type="match status" value="1"/>
</dbReference>
<keyword evidence="4" id="KW-0472">Membrane</keyword>
<comment type="subcellular location">
    <subcellularLocation>
        <location evidence="1">Cell outer membrane</location>
    </subcellularLocation>
</comment>
<evidence type="ECO:0000256" key="4">
    <source>
        <dbReference type="ARBA" id="ARBA00023136"/>
    </source>
</evidence>
<keyword evidence="3 6" id="KW-0732">Signal</keyword>
<comment type="similarity">
    <text evidence="2">Belongs to the MipA/OmpV family.</text>
</comment>
<name>A0A2U2I4F9_9BURK</name>
<dbReference type="PANTHER" id="PTHR38776">
    <property type="entry name" value="MLTA-INTERACTING PROTEIN-RELATED"/>
    <property type="match status" value="1"/>
</dbReference>
<gene>
    <name evidence="7" type="ORF">C7C56_006310</name>
</gene>
<accession>A0A2U2I4F9</accession>
<dbReference type="GO" id="GO:0009279">
    <property type="term" value="C:cell outer membrane"/>
    <property type="evidence" value="ECO:0007669"/>
    <property type="project" value="UniProtKB-SubCell"/>
</dbReference>
<evidence type="ECO:0000313" key="7">
    <source>
        <dbReference type="EMBL" id="PWF54552.1"/>
    </source>
</evidence>
<feature type="chain" id="PRO_5015477260" evidence="6">
    <location>
        <begin position="19"/>
        <end position="289"/>
    </location>
</feature>
<evidence type="ECO:0000256" key="6">
    <source>
        <dbReference type="SAM" id="SignalP"/>
    </source>
</evidence>
<dbReference type="OrthoDB" id="8585044at2"/>
<organism evidence="7 8">
    <name type="scientific">Massilia glaciei</name>
    <dbReference type="NCBI Taxonomy" id="1524097"/>
    <lineage>
        <taxon>Bacteria</taxon>
        <taxon>Pseudomonadati</taxon>
        <taxon>Pseudomonadota</taxon>
        <taxon>Betaproteobacteria</taxon>
        <taxon>Burkholderiales</taxon>
        <taxon>Oxalobacteraceae</taxon>
        <taxon>Telluria group</taxon>
        <taxon>Massilia</taxon>
    </lineage>
</organism>
<dbReference type="Proteomes" id="UP000241421">
    <property type="component" value="Unassembled WGS sequence"/>
</dbReference>
<evidence type="ECO:0000256" key="3">
    <source>
        <dbReference type="ARBA" id="ARBA00022729"/>
    </source>
</evidence>
<dbReference type="InterPro" id="IPR010583">
    <property type="entry name" value="MipA"/>
</dbReference>
<evidence type="ECO:0000313" key="8">
    <source>
        <dbReference type="Proteomes" id="UP000241421"/>
    </source>
</evidence>
<feature type="signal peptide" evidence="6">
    <location>
        <begin position="1"/>
        <end position="18"/>
    </location>
</feature>
<evidence type="ECO:0000256" key="2">
    <source>
        <dbReference type="ARBA" id="ARBA00005722"/>
    </source>
</evidence>
<dbReference type="Pfam" id="PF06629">
    <property type="entry name" value="MipA"/>
    <property type="match status" value="1"/>
</dbReference>